<dbReference type="InterPro" id="IPR007829">
    <property type="entry name" value="TM2"/>
</dbReference>
<organism evidence="7">
    <name type="scientific">Noctiluca scintillans</name>
    <name type="common">Sea sparkle</name>
    <name type="synonym">Red tide dinoflagellate</name>
    <dbReference type="NCBI Taxonomy" id="2966"/>
    <lineage>
        <taxon>Eukaryota</taxon>
        <taxon>Sar</taxon>
        <taxon>Alveolata</taxon>
        <taxon>Dinophyceae</taxon>
        <taxon>Noctilucales</taxon>
        <taxon>Noctilucaceae</taxon>
        <taxon>Noctiluca</taxon>
    </lineage>
</organism>
<protein>
    <recommendedName>
        <fullName evidence="6">TM2 domain-containing protein</fullName>
    </recommendedName>
</protein>
<proteinExistence type="predicted"/>
<feature type="transmembrane region" description="Helical" evidence="5">
    <location>
        <begin position="135"/>
        <end position="156"/>
    </location>
</feature>
<name>A0A7S1B1H6_NOCSC</name>
<keyword evidence="2 5" id="KW-0812">Transmembrane</keyword>
<evidence type="ECO:0000313" key="7">
    <source>
        <dbReference type="EMBL" id="CAD8871936.1"/>
    </source>
</evidence>
<feature type="domain" description="TM2" evidence="6">
    <location>
        <begin position="114"/>
        <end position="151"/>
    </location>
</feature>
<evidence type="ECO:0000256" key="2">
    <source>
        <dbReference type="ARBA" id="ARBA00022692"/>
    </source>
</evidence>
<evidence type="ECO:0000256" key="3">
    <source>
        <dbReference type="ARBA" id="ARBA00022989"/>
    </source>
</evidence>
<keyword evidence="3 5" id="KW-1133">Transmembrane helix</keyword>
<evidence type="ECO:0000256" key="1">
    <source>
        <dbReference type="ARBA" id="ARBA00004141"/>
    </source>
</evidence>
<feature type="transmembrane region" description="Helical" evidence="5">
    <location>
        <begin position="184"/>
        <end position="210"/>
    </location>
</feature>
<dbReference type="EMBL" id="HBFQ01065226">
    <property type="protein sequence ID" value="CAD8871936.1"/>
    <property type="molecule type" value="Transcribed_RNA"/>
</dbReference>
<evidence type="ECO:0000259" key="6">
    <source>
        <dbReference type="Pfam" id="PF05154"/>
    </source>
</evidence>
<reference evidence="7" key="1">
    <citation type="submission" date="2021-01" db="EMBL/GenBank/DDBJ databases">
        <authorList>
            <person name="Corre E."/>
            <person name="Pelletier E."/>
            <person name="Niang G."/>
            <person name="Scheremetjew M."/>
            <person name="Finn R."/>
            <person name="Kale V."/>
            <person name="Holt S."/>
            <person name="Cochrane G."/>
            <person name="Meng A."/>
            <person name="Brown T."/>
            <person name="Cohen L."/>
        </authorList>
    </citation>
    <scope>NUCLEOTIDE SEQUENCE</scope>
</reference>
<evidence type="ECO:0000256" key="5">
    <source>
        <dbReference type="SAM" id="Phobius"/>
    </source>
</evidence>
<accession>A0A7S1B1H6</accession>
<evidence type="ECO:0000256" key="4">
    <source>
        <dbReference type="ARBA" id="ARBA00023136"/>
    </source>
</evidence>
<sequence length="234" mass="25361">MLLLFKPLFATHYFRHTNPITMLWSSVRAGLVSLVALVAGCIEPDACSFMQVSQTLTTQARAPMRHNQSQIKTSLNVTSKDDPLLASPYLIGSVEATSGPRNKFVFLVIEVSGLGVFGLDRFYIGDLVNCILGTIKLITCGGCFVWAFVDFAAVIINACDSSTYMNTLAMHAEFQPETVGPARVVAFIGIVLASFLAIWSCWGSVFRVLVFPSSATKGVQVFLPRPAQKTEAAA</sequence>
<keyword evidence="4 5" id="KW-0472">Membrane</keyword>
<dbReference type="GO" id="GO:0016020">
    <property type="term" value="C:membrane"/>
    <property type="evidence" value="ECO:0007669"/>
    <property type="project" value="UniProtKB-SubCell"/>
</dbReference>
<gene>
    <name evidence="7" type="ORF">NSCI0253_LOCUS46293</name>
</gene>
<dbReference type="Pfam" id="PF05154">
    <property type="entry name" value="TM2"/>
    <property type="match status" value="1"/>
</dbReference>
<dbReference type="AlphaFoldDB" id="A0A7S1B1H6"/>
<comment type="subcellular location">
    <subcellularLocation>
        <location evidence="1">Membrane</location>
        <topology evidence="1">Multi-pass membrane protein</topology>
    </subcellularLocation>
</comment>